<keyword evidence="8" id="KW-1185">Reference proteome</keyword>
<evidence type="ECO:0000313" key="7">
    <source>
        <dbReference type="Proteomes" id="UP000013750"/>
    </source>
</evidence>
<dbReference type="PANTHER" id="PTHR30258">
    <property type="entry name" value="TYPE II SECRETION SYSTEM PROTEIN GSPE-RELATED"/>
    <property type="match status" value="1"/>
</dbReference>
<dbReference type="InterPro" id="IPR001482">
    <property type="entry name" value="T2SS/T4SS_dom"/>
</dbReference>
<dbReference type="GO" id="GO:0005886">
    <property type="term" value="C:plasma membrane"/>
    <property type="evidence" value="ECO:0007669"/>
    <property type="project" value="TreeGrafter"/>
</dbReference>
<evidence type="ECO:0000256" key="3">
    <source>
        <dbReference type="ARBA" id="ARBA00022840"/>
    </source>
</evidence>
<dbReference type="NCBIfam" id="NF041000">
    <property type="entry name" value="ATPase_ComGA"/>
    <property type="match status" value="1"/>
</dbReference>
<evidence type="ECO:0000256" key="2">
    <source>
        <dbReference type="ARBA" id="ARBA00022741"/>
    </source>
</evidence>
<feature type="domain" description="Bacterial type II secretion system protein E" evidence="4">
    <location>
        <begin position="236"/>
        <end position="250"/>
    </location>
</feature>
<proteinExistence type="inferred from homology"/>
<dbReference type="Pfam" id="PF00437">
    <property type="entry name" value="T2SSE"/>
    <property type="match status" value="1"/>
</dbReference>
<dbReference type="InterPro" id="IPR047667">
    <property type="entry name" value="ATPase_ComGA"/>
</dbReference>
<keyword evidence="3" id="KW-0067">ATP-binding</keyword>
<dbReference type="Proteomes" id="UP000014160">
    <property type="component" value="Unassembled WGS sequence"/>
</dbReference>
<dbReference type="Gene3D" id="3.30.450.90">
    <property type="match status" value="1"/>
</dbReference>
<reference evidence="6 8" key="2">
    <citation type="submission" date="2013-03" db="EMBL/GenBank/DDBJ databases">
        <title>The Genome Sequence of Enterococcus gilvus ATCC BAA-350 (PacBio/Illumina hybrid assembly).</title>
        <authorList>
            <consortium name="The Broad Institute Genomics Platform"/>
            <consortium name="The Broad Institute Genome Sequencing Center for Infectious Disease"/>
            <person name="Earl A."/>
            <person name="Russ C."/>
            <person name="Gilmore M."/>
            <person name="Surin D."/>
            <person name="Walker B."/>
            <person name="Young S."/>
            <person name="Zeng Q."/>
            <person name="Gargeya S."/>
            <person name="Fitzgerald M."/>
            <person name="Haas B."/>
            <person name="Abouelleil A."/>
            <person name="Allen A.W."/>
            <person name="Alvarado L."/>
            <person name="Arachchi H.M."/>
            <person name="Berlin A.M."/>
            <person name="Chapman S.B."/>
            <person name="Gainer-Dewar J."/>
            <person name="Goldberg J."/>
            <person name="Griggs A."/>
            <person name="Gujja S."/>
            <person name="Hansen M."/>
            <person name="Howarth C."/>
            <person name="Imamovic A."/>
            <person name="Ireland A."/>
            <person name="Larimer J."/>
            <person name="McCowan C."/>
            <person name="Murphy C."/>
            <person name="Pearson M."/>
            <person name="Poon T.W."/>
            <person name="Priest M."/>
            <person name="Roberts A."/>
            <person name="Saif S."/>
            <person name="Shea T."/>
            <person name="Sisk P."/>
            <person name="Sykes S."/>
            <person name="Wortman J."/>
            <person name="Nusbaum C."/>
            <person name="Birren B."/>
        </authorList>
    </citation>
    <scope>NUCLEOTIDE SEQUENCE [LARGE SCALE GENOMIC DNA]</scope>
    <source>
        <strain evidence="6 8">ATCC BAA-350</strain>
    </source>
</reference>
<dbReference type="SUPFAM" id="SSF52540">
    <property type="entry name" value="P-loop containing nucleoside triphosphate hydrolases"/>
    <property type="match status" value="1"/>
</dbReference>
<dbReference type="InterPro" id="IPR003593">
    <property type="entry name" value="AAA+_ATPase"/>
</dbReference>
<dbReference type="GO" id="GO:0016887">
    <property type="term" value="F:ATP hydrolysis activity"/>
    <property type="evidence" value="ECO:0007669"/>
    <property type="project" value="TreeGrafter"/>
</dbReference>
<dbReference type="SMART" id="SM00382">
    <property type="entry name" value="AAA"/>
    <property type="match status" value="1"/>
</dbReference>
<dbReference type="GO" id="GO:0005524">
    <property type="term" value="F:ATP binding"/>
    <property type="evidence" value="ECO:0007669"/>
    <property type="project" value="UniProtKB-KW"/>
</dbReference>
<gene>
    <name evidence="6" type="ORF">I592_00913</name>
    <name evidence="5" type="ORF">UKC_03047</name>
</gene>
<name>R2VBN0_9ENTE</name>
<reference evidence="5 7" key="1">
    <citation type="submission" date="2013-02" db="EMBL/GenBank/DDBJ databases">
        <title>The Genome Sequence of Enterococcus gilvus ATCC BAA-350.</title>
        <authorList>
            <consortium name="The Broad Institute Genome Sequencing Platform"/>
            <consortium name="The Broad Institute Genome Sequencing Center for Infectious Disease"/>
            <person name="Earl A.M."/>
            <person name="Gilmore M.S."/>
            <person name="Lebreton F."/>
            <person name="Walker B."/>
            <person name="Young S.K."/>
            <person name="Zeng Q."/>
            <person name="Gargeya S."/>
            <person name="Fitzgerald M."/>
            <person name="Haas B."/>
            <person name="Abouelleil A."/>
            <person name="Alvarado L."/>
            <person name="Arachchi H.M."/>
            <person name="Berlin A.M."/>
            <person name="Chapman S.B."/>
            <person name="Dewar J."/>
            <person name="Goldberg J."/>
            <person name="Griggs A."/>
            <person name="Gujja S."/>
            <person name="Hansen M."/>
            <person name="Howarth C."/>
            <person name="Imamovic A."/>
            <person name="Larimer J."/>
            <person name="McCowan C."/>
            <person name="Murphy C."/>
            <person name="Neiman D."/>
            <person name="Pearson M."/>
            <person name="Priest M."/>
            <person name="Roberts A."/>
            <person name="Saif S."/>
            <person name="Shea T."/>
            <person name="Sisk P."/>
            <person name="Sykes S."/>
            <person name="Wortman J."/>
            <person name="Nusbaum C."/>
            <person name="Birren B."/>
        </authorList>
    </citation>
    <scope>NUCLEOTIDE SEQUENCE [LARGE SCALE GENOMIC DNA]</scope>
    <source>
        <strain evidence="5 7">ATCC BAA-350</strain>
    </source>
</reference>
<dbReference type="PATRIC" id="fig|1158614.3.peg.3036"/>
<dbReference type="EMBL" id="ASWH01000001">
    <property type="protein sequence ID" value="EOW81617.1"/>
    <property type="molecule type" value="Genomic_DNA"/>
</dbReference>
<accession>R2VBN0</accession>
<dbReference type="CDD" id="cd01129">
    <property type="entry name" value="PulE-GspE-like"/>
    <property type="match status" value="1"/>
</dbReference>
<dbReference type="eggNOG" id="COG2804">
    <property type="taxonomic scope" value="Bacteria"/>
</dbReference>
<dbReference type="Proteomes" id="UP000013750">
    <property type="component" value="Unassembled WGS sequence"/>
</dbReference>
<evidence type="ECO:0000259" key="4">
    <source>
        <dbReference type="PROSITE" id="PS00662"/>
    </source>
</evidence>
<evidence type="ECO:0000256" key="1">
    <source>
        <dbReference type="ARBA" id="ARBA00006611"/>
    </source>
</evidence>
<keyword evidence="2" id="KW-0547">Nucleotide-binding</keyword>
<evidence type="ECO:0000313" key="6">
    <source>
        <dbReference type="EMBL" id="EOW81617.1"/>
    </source>
</evidence>
<evidence type="ECO:0000313" key="5">
    <source>
        <dbReference type="EMBL" id="EOI55006.1"/>
    </source>
</evidence>
<protein>
    <recommendedName>
        <fullName evidence="4">Bacterial type II secretion system protein E domain-containing protein</fullName>
    </recommendedName>
</protein>
<sequence>MADEEIDLLGLSSFFWSRKKFLRILFYEVIKMEIEELSDELIQYGFDHQMQDLYLLPQKDKYRYFFRRGPFYEHKNSDLSYVDNEMNVRTALQLINRFKYLGQMDVSEKRKVQLGAISYPLPETNQRLRLSTVGDYLQRESLVIRFLHQFGTSPEVYHLSEQLDILRRHTKKRGLYIFCGPVGSGKTTLMYKLAREMEGQVITIEDPVEIEEPDFVQLQVNEKIQQSYDELIKLSLRHHPDVLIIGEIRDEKTIQGAIRAALTGHCVFATLHAASLETAHARVFELGGEASLLKECLRGIIYQELLPIDQTVGLLTSYQFYQEKVTFTWEEGMRRVAQKQTDQKTTN</sequence>
<organism evidence="5 7">
    <name type="scientific">Enterococcus gilvus ATCC BAA-350</name>
    <dbReference type="NCBI Taxonomy" id="1158614"/>
    <lineage>
        <taxon>Bacteria</taxon>
        <taxon>Bacillati</taxon>
        <taxon>Bacillota</taxon>
        <taxon>Bacilli</taxon>
        <taxon>Lactobacillales</taxon>
        <taxon>Enterococcaceae</taxon>
        <taxon>Enterococcus</taxon>
    </lineage>
</organism>
<evidence type="ECO:0000313" key="8">
    <source>
        <dbReference type="Proteomes" id="UP000014160"/>
    </source>
</evidence>
<comment type="similarity">
    <text evidence="1">Belongs to the GSP E family.</text>
</comment>
<dbReference type="Gene3D" id="3.40.50.300">
    <property type="entry name" value="P-loop containing nucleotide triphosphate hydrolases"/>
    <property type="match status" value="1"/>
</dbReference>
<comment type="caution">
    <text evidence="5">The sequence shown here is derived from an EMBL/GenBank/DDBJ whole genome shotgun (WGS) entry which is preliminary data.</text>
</comment>
<dbReference type="InterPro" id="IPR027417">
    <property type="entry name" value="P-loop_NTPase"/>
</dbReference>
<dbReference type="EMBL" id="AJDQ01000009">
    <property type="protein sequence ID" value="EOI55006.1"/>
    <property type="molecule type" value="Genomic_DNA"/>
</dbReference>
<dbReference type="AlphaFoldDB" id="R2VBN0"/>
<dbReference type="HOGENOM" id="CLU_013446_3_1_9"/>
<dbReference type="PANTHER" id="PTHR30258:SF2">
    <property type="entry name" value="COMG OPERON PROTEIN 1"/>
    <property type="match status" value="1"/>
</dbReference>
<dbReference type="PROSITE" id="PS00662">
    <property type="entry name" value="T2SP_E"/>
    <property type="match status" value="1"/>
</dbReference>